<dbReference type="SUPFAM" id="SSF54523">
    <property type="entry name" value="Pili subunits"/>
    <property type="match status" value="1"/>
</dbReference>
<feature type="domain" description="DUF1559" evidence="1">
    <location>
        <begin position="17"/>
        <end position="279"/>
    </location>
</feature>
<evidence type="ECO:0000259" key="1">
    <source>
        <dbReference type="Pfam" id="PF07596"/>
    </source>
</evidence>
<organism evidence="2 3">
    <name type="scientific">Fimbriiglobus ruber</name>
    <dbReference type="NCBI Taxonomy" id="1908690"/>
    <lineage>
        <taxon>Bacteria</taxon>
        <taxon>Pseudomonadati</taxon>
        <taxon>Planctomycetota</taxon>
        <taxon>Planctomycetia</taxon>
        <taxon>Gemmatales</taxon>
        <taxon>Gemmataceae</taxon>
        <taxon>Fimbriiglobus</taxon>
    </lineage>
</organism>
<dbReference type="InterPro" id="IPR027558">
    <property type="entry name" value="Pre_pil_HX9DG_C"/>
</dbReference>
<protein>
    <recommendedName>
        <fullName evidence="1">DUF1559 domain-containing protein</fullName>
    </recommendedName>
</protein>
<dbReference type="EMBL" id="NIDE01000014">
    <property type="protein sequence ID" value="OWK37603.1"/>
    <property type="molecule type" value="Genomic_DNA"/>
</dbReference>
<gene>
    <name evidence="2" type="ORF">FRUB_06723</name>
</gene>
<proteinExistence type="predicted"/>
<dbReference type="PANTHER" id="PTHR30093">
    <property type="entry name" value="GENERAL SECRETION PATHWAY PROTEIN G"/>
    <property type="match status" value="1"/>
</dbReference>
<dbReference type="AlphaFoldDB" id="A0A225D9G0"/>
<comment type="caution">
    <text evidence="2">The sequence shown here is derived from an EMBL/GenBank/DDBJ whole genome shotgun (WGS) entry which is preliminary data.</text>
</comment>
<dbReference type="NCBIfam" id="TIGR04294">
    <property type="entry name" value="pre_pil_HX9DG"/>
    <property type="match status" value="1"/>
</dbReference>
<accession>A0A225D9G0</accession>
<evidence type="ECO:0000313" key="3">
    <source>
        <dbReference type="Proteomes" id="UP000214646"/>
    </source>
</evidence>
<dbReference type="PANTHER" id="PTHR30093:SF2">
    <property type="entry name" value="TYPE II SECRETION SYSTEM PROTEIN H"/>
    <property type="match status" value="1"/>
</dbReference>
<dbReference type="InterPro" id="IPR045584">
    <property type="entry name" value="Pilin-like"/>
</dbReference>
<name>A0A225D9G0_9BACT</name>
<dbReference type="Gene3D" id="3.30.700.10">
    <property type="entry name" value="Glycoprotein, Type 4 Pilin"/>
    <property type="match status" value="1"/>
</dbReference>
<dbReference type="Proteomes" id="UP000214646">
    <property type="component" value="Unassembled WGS sequence"/>
</dbReference>
<dbReference type="InterPro" id="IPR011453">
    <property type="entry name" value="DUF1559"/>
</dbReference>
<dbReference type="Pfam" id="PF07596">
    <property type="entry name" value="SBP_bac_10"/>
    <property type="match status" value="1"/>
</dbReference>
<reference evidence="3" key="1">
    <citation type="submission" date="2017-06" db="EMBL/GenBank/DDBJ databases">
        <title>Genome analysis of Fimbriiglobus ruber SP5, the first member of the order Planctomycetales with confirmed chitinolytic capability.</title>
        <authorList>
            <person name="Ravin N.V."/>
            <person name="Rakitin A.L."/>
            <person name="Ivanova A.A."/>
            <person name="Beletsky A.V."/>
            <person name="Kulichevskaya I.S."/>
            <person name="Mardanov A.V."/>
            <person name="Dedysh S.N."/>
        </authorList>
    </citation>
    <scope>NUCLEOTIDE SEQUENCE [LARGE SCALE GENOMIC DNA]</scope>
    <source>
        <strain evidence="3">SP5</strain>
    </source>
</reference>
<keyword evidence="3" id="KW-1185">Reference proteome</keyword>
<sequence length="301" mass="31707">MIAIIAILIGLLLPAVQKVREAANQAKCRNNLKQLGLALHNFNDTYGSFPQGVQWGVPMASYAPPRMSYILYVYPFIEQNNAYQLFNVNAPNNGVGPWHGNANSLGSGAPTAVIVPVFICPSDSGVTSITNNFGSYGLGNYMPFMPGNCVGGALTTSTRTAMCVNSGARFADITDGTSGTMVLGEYVRSVGDPIDYRGFVWSDQAGYSQVYTQNTPNSSSPDLLTPGWCVNLPAQNRPCGNASGTYTTSDTNSAASRSMHLGGVNVVMADGAVRFASNAVSLSTWQALATISGGEIPGSDF</sequence>
<evidence type="ECO:0000313" key="2">
    <source>
        <dbReference type="EMBL" id="OWK37603.1"/>
    </source>
</evidence>